<name>A0A9Q1QHY3_9CARY</name>
<evidence type="ECO:0000313" key="3">
    <source>
        <dbReference type="Proteomes" id="UP001153076"/>
    </source>
</evidence>
<keyword evidence="3" id="KW-1185">Reference proteome</keyword>
<feature type="region of interest" description="Disordered" evidence="1">
    <location>
        <begin position="124"/>
        <end position="148"/>
    </location>
</feature>
<accession>A0A9Q1QHY3</accession>
<reference evidence="2" key="1">
    <citation type="submission" date="2022-04" db="EMBL/GenBank/DDBJ databases">
        <title>Carnegiea gigantea Genome sequencing and assembly v2.</title>
        <authorList>
            <person name="Copetti D."/>
            <person name="Sanderson M.J."/>
            <person name="Burquez A."/>
            <person name="Wojciechowski M.F."/>
        </authorList>
    </citation>
    <scope>NUCLEOTIDE SEQUENCE</scope>
    <source>
        <strain evidence="2">SGP5-SGP5p</strain>
        <tissue evidence="2">Aerial part</tissue>
    </source>
</reference>
<evidence type="ECO:0000256" key="1">
    <source>
        <dbReference type="SAM" id="MobiDB-lite"/>
    </source>
</evidence>
<gene>
    <name evidence="2" type="ORF">Cgig2_021379</name>
</gene>
<protein>
    <submittedName>
        <fullName evidence="2">Uncharacterized protein</fullName>
    </submittedName>
</protein>
<sequence>MSDRDGRRKGQGRLFDVGSHSPDDVEGKCTYGSPIRVPPQGVDSTSFMPTPWYDPRSFFDRNQVSAHNQDASLQASHAGDTSEEGPDFQKLSSQNKENHISDPEGVGPSLHTCRAIPITEWHRHTEEHTKRRREYRTSQPSIDDSCQSPPPCECDILVQENLTSKGRIYGFAAEGVVMKRQSRLSVSCCSSSINNYDAHGMTTNLNESVSKAVEGTRQDEFRKQVVEEVWVKLIVEFNNQWAEKEAKIQNNLAQEKVRDEDEDDDEDDVDEMDTTDLGDDSHN</sequence>
<feature type="compositionally biased region" description="Polar residues" evidence="1">
    <location>
        <begin position="138"/>
        <end position="147"/>
    </location>
</feature>
<organism evidence="2 3">
    <name type="scientific">Carnegiea gigantea</name>
    <dbReference type="NCBI Taxonomy" id="171969"/>
    <lineage>
        <taxon>Eukaryota</taxon>
        <taxon>Viridiplantae</taxon>
        <taxon>Streptophyta</taxon>
        <taxon>Embryophyta</taxon>
        <taxon>Tracheophyta</taxon>
        <taxon>Spermatophyta</taxon>
        <taxon>Magnoliopsida</taxon>
        <taxon>eudicotyledons</taxon>
        <taxon>Gunneridae</taxon>
        <taxon>Pentapetalae</taxon>
        <taxon>Caryophyllales</taxon>
        <taxon>Cactineae</taxon>
        <taxon>Cactaceae</taxon>
        <taxon>Cactoideae</taxon>
        <taxon>Echinocereeae</taxon>
        <taxon>Carnegiea</taxon>
    </lineage>
</organism>
<feature type="compositionally biased region" description="Polar residues" evidence="1">
    <location>
        <begin position="60"/>
        <end position="75"/>
    </location>
</feature>
<feature type="region of interest" description="Disordered" evidence="1">
    <location>
        <begin position="249"/>
        <end position="283"/>
    </location>
</feature>
<feature type="compositionally biased region" description="Acidic residues" evidence="1">
    <location>
        <begin position="260"/>
        <end position="283"/>
    </location>
</feature>
<dbReference type="Proteomes" id="UP001153076">
    <property type="component" value="Unassembled WGS sequence"/>
</dbReference>
<feature type="region of interest" description="Disordered" evidence="1">
    <location>
        <begin position="1"/>
        <end position="111"/>
    </location>
</feature>
<proteinExistence type="predicted"/>
<evidence type="ECO:0000313" key="2">
    <source>
        <dbReference type="EMBL" id="KAJ8441015.1"/>
    </source>
</evidence>
<dbReference type="AlphaFoldDB" id="A0A9Q1QHY3"/>
<comment type="caution">
    <text evidence="2">The sequence shown here is derived from an EMBL/GenBank/DDBJ whole genome shotgun (WGS) entry which is preliminary data.</text>
</comment>
<dbReference type="EMBL" id="JAKOGI010000179">
    <property type="protein sequence ID" value="KAJ8441015.1"/>
    <property type="molecule type" value="Genomic_DNA"/>
</dbReference>